<keyword evidence="3" id="KW-0175">Coiled coil</keyword>
<dbReference type="PANTHER" id="PTHR10288">
    <property type="entry name" value="KH DOMAIN CONTAINING RNA BINDING PROTEIN"/>
    <property type="match status" value="1"/>
</dbReference>
<dbReference type="SMART" id="SM00322">
    <property type="entry name" value="KH"/>
    <property type="match status" value="3"/>
</dbReference>
<feature type="region of interest" description="Disordered" evidence="4">
    <location>
        <begin position="1"/>
        <end position="26"/>
    </location>
</feature>
<name>A0A087G5V6_ARAAL</name>
<dbReference type="Gene3D" id="3.30.1370.10">
    <property type="entry name" value="K Homology domain, type 1"/>
    <property type="match status" value="1"/>
</dbReference>
<keyword evidence="1" id="KW-0677">Repeat</keyword>
<keyword evidence="7" id="KW-1185">Reference proteome</keyword>
<dbReference type="PROSITE" id="PS50084">
    <property type="entry name" value="KH_TYPE_1"/>
    <property type="match status" value="1"/>
</dbReference>
<feature type="region of interest" description="Disordered" evidence="4">
    <location>
        <begin position="614"/>
        <end position="656"/>
    </location>
</feature>
<evidence type="ECO:0000313" key="7">
    <source>
        <dbReference type="Proteomes" id="UP000029120"/>
    </source>
</evidence>
<evidence type="ECO:0000256" key="1">
    <source>
        <dbReference type="ARBA" id="ARBA00022737"/>
    </source>
</evidence>
<dbReference type="EMBL" id="CM002876">
    <property type="protein sequence ID" value="KFK25258.1"/>
    <property type="molecule type" value="Genomic_DNA"/>
</dbReference>
<dbReference type="GO" id="GO:0003723">
    <property type="term" value="F:RNA binding"/>
    <property type="evidence" value="ECO:0007669"/>
    <property type="project" value="UniProtKB-UniRule"/>
</dbReference>
<evidence type="ECO:0000256" key="4">
    <source>
        <dbReference type="SAM" id="MobiDB-lite"/>
    </source>
</evidence>
<reference evidence="7" key="1">
    <citation type="journal article" date="2015" name="Nat. Plants">
        <title>Genome expansion of Arabis alpina linked with retrotransposition and reduced symmetric DNA methylation.</title>
        <authorList>
            <person name="Willing E.M."/>
            <person name="Rawat V."/>
            <person name="Mandakova T."/>
            <person name="Maumus F."/>
            <person name="James G.V."/>
            <person name="Nordstroem K.J."/>
            <person name="Becker C."/>
            <person name="Warthmann N."/>
            <person name="Chica C."/>
            <person name="Szarzynska B."/>
            <person name="Zytnicki M."/>
            <person name="Albani M.C."/>
            <person name="Kiefer C."/>
            <person name="Bergonzi S."/>
            <person name="Castaings L."/>
            <person name="Mateos J.L."/>
            <person name="Berns M.C."/>
            <person name="Bujdoso N."/>
            <person name="Piofczyk T."/>
            <person name="de Lorenzo L."/>
            <person name="Barrero-Sicilia C."/>
            <person name="Mateos I."/>
            <person name="Piednoel M."/>
            <person name="Hagmann J."/>
            <person name="Chen-Min-Tao R."/>
            <person name="Iglesias-Fernandez R."/>
            <person name="Schuster S.C."/>
            <person name="Alonso-Blanco C."/>
            <person name="Roudier F."/>
            <person name="Carbonero P."/>
            <person name="Paz-Ares J."/>
            <person name="Davis S.J."/>
            <person name="Pecinka A."/>
            <person name="Quesneville H."/>
            <person name="Colot V."/>
            <person name="Lysak M.A."/>
            <person name="Weigel D."/>
            <person name="Coupland G."/>
            <person name="Schneeberger K."/>
        </authorList>
    </citation>
    <scope>NUCLEOTIDE SEQUENCE [LARGE SCALE GENOMIC DNA]</scope>
    <source>
        <strain evidence="7">cv. Pajares</strain>
    </source>
</reference>
<dbReference type="OMA" id="INTATCC"/>
<sequence length="751" mass="83112">MEGNGVFSLQEKSTEMPDPVPRVGSSMRRKTVPASHVSFGILCLINQVGAIIGARGLVIKQIQQSTESRIRVESGFPGCKYRVIRVIGPVGSTSRVKLGVNNTNYENEKQEEEEEIEVSKAQEALIRVFEVLNDGVWAGTVSCKLLMEASHVGGEIFERIRKESDCEVELRTSLLPVRADSDDAMVEIEGNVLAVKKALVYVSSRVQACQIYKAGMVGNKSHDRAFEESMHRHSLPRPVEMNSHGYRLGKDDMCYLGTLPRSSNGISYNGRHRQIEAFPRGALHRYTEAVPCDALGRTMDKVSREALYRSSDGFHGDVSRQHRELDPRDSLHIGQDSFPADACHGVLKQSRENWFSQQRIDSLSHRSSVLDTHPHSITASPSRNHPVTIKQPLSAMEDDNQTLVFKLLCPAESVCGVIESLTYIKTLESVRGASIHVGDILPDCDECLITFTSAEIRKDRMPPAQAAIGYVFSRLLFQVVHNPKCISANDQIVQISGEIPTVKLAMYHVTSKLVGNFLRSSRSLYETRRIFPNRFSPTTRYPPNFVPRCTMDVNGISDHFSEDASQLWGSEDTFTDDISDYLSEDSSQLWGSESPFPNRFSPTAGYYQNFGQRSTMDQAPSQLRTSPVPGAPRGDCDGNGGLSSTMSDLGLGSEHNSSNIVTNMTVEIRVPENAGHFVFGEEGGRKRLDDLRQISGAIVVVHEPQLGTSDRIIAISGTLVEIQTAHKLLQAVIQIGACESMSVTGHWRIDF</sequence>
<dbReference type="OrthoDB" id="442947at2759"/>
<dbReference type="Pfam" id="PF00013">
    <property type="entry name" value="KH_1"/>
    <property type="match status" value="1"/>
</dbReference>
<dbReference type="Gramene" id="KFK25258">
    <property type="protein sequence ID" value="KFK25258"/>
    <property type="gene ID" value="AALP_AA8G088800"/>
</dbReference>
<feature type="coiled-coil region" evidence="3">
    <location>
        <begin position="95"/>
        <end position="122"/>
    </location>
</feature>
<gene>
    <name evidence="6" type="ordered locus">AALP_Aa8g088800</name>
</gene>
<accession>A0A087G5V6</accession>
<proteinExistence type="predicted"/>
<evidence type="ECO:0000256" key="2">
    <source>
        <dbReference type="PROSITE-ProRule" id="PRU00117"/>
    </source>
</evidence>
<dbReference type="SUPFAM" id="SSF54791">
    <property type="entry name" value="Eukaryotic type KH-domain (KH-domain type I)"/>
    <property type="match status" value="2"/>
</dbReference>
<feature type="domain" description="K Homology" evidence="5">
    <location>
        <begin position="662"/>
        <end position="734"/>
    </location>
</feature>
<evidence type="ECO:0000259" key="5">
    <source>
        <dbReference type="SMART" id="SM00322"/>
    </source>
</evidence>
<organism evidence="6 7">
    <name type="scientific">Arabis alpina</name>
    <name type="common">Alpine rock-cress</name>
    <dbReference type="NCBI Taxonomy" id="50452"/>
    <lineage>
        <taxon>Eukaryota</taxon>
        <taxon>Viridiplantae</taxon>
        <taxon>Streptophyta</taxon>
        <taxon>Embryophyta</taxon>
        <taxon>Tracheophyta</taxon>
        <taxon>Spermatophyta</taxon>
        <taxon>Magnoliopsida</taxon>
        <taxon>eudicotyledons</taxon>
        <taxon>Gunneridae</taxon>
        <taxon>Pentapetalae</taxon>
        <taxon>rosids</taxon>
        <taxon>malvids</taxon>
        <taxon>Brassicales</taxon>
        <taxon>Brassicaceae</taxon>
        <taxon>Arabideae</taxon>
        <taxon>Arabis</taxon>
    </lineage>
</organism>
<dbReference type="Gene3D" id="3.30.310.210">
    <property type="match status" value="1"/>
</dbReference>
<dbReference type="Proteomes" id="UP000029120">
    <property type="component" value="Chromosome 8"/>
</dbReference>
<keyword evidence="2" id="KW-0694">RNA-binding</keyword>
<dbReference type="AlphaFoldDB" id="A0A087G5V6"/>
<feature type="domain" description="K Homology" evidence="5">
    <location>
        <begin position="139"/>
        <end position="207"/>
    </location>
</feature>
<feature type="domain" description="K Homology" evidence="5">
    <location>
        <begin position="35"/>
        <end position="130"/>
    </location>
</feature>
<dbReference type="eggNOG" id="KOG2190">
    <property type="taxonomic scope" value="Eukaryota"/>
</dbReference>
<dbReference type="InterPro" id="IPR036612">
    <property type="entry name" value="KH_dom_type_1_sf"/>
</dbReference>
<dbReference type="InterPro" id="IPR004087">
    <property type="entry name" value="KH_dom"/>
</dbReference>
<evidence type="ECO:0000256" key="3">
    <source>
        <dbReference type="SAM" id="Coils"/>
    </source>
</evidence>
<feature type="compositionally biased region" description="Polar residues" evidence="4">
    <location>
        <begin position="614"/>
        <end position="625"/>
    </location>
</feature>
<protein>
    <recommendedName>
        <fullName evidence="5">K Homology domain-containing protein</fullName>
    </recommendedName>
</protein>
<evidence type="ECO:0000313" key="6">
    <source>
        <dbReference type="EMBL" id="KFK25258.1"/>
    </source>
</evidence>
<dbReference type="InterPro" id="IPR004088">
    <property type="entry name" value="KH_dom_type_1"/>
</dbReference>